<proteinExistence type="inferred from homology"/>
<sequence length="336" mass="38870">MIESARLNYIRFNQEKFRCEIYKGIKEAVLSGETAPSSRGKHIILPSSFIGGPRYMIQKYFNAMAICKVVGYPDLFITFTYNPKWPELKESLRNRELNVEDRLDMSLSNRYKALICTIEFKKRGLPYAHMLLFLHRDGKYPTAEDIDKIISAEILDNKTDPEYYEAYYYDNLRLTDDELKELTLIDIELILKGYHKSLTYFESMAHSNFDSCTSQMMFNRVDRLTCDELHYDRRRLAEEHSTGLDQMTTEHRLAYDKIMEAVHGYSGGVFFLYGYSGTEKTFVWKTLASALRSKGQIVLTVTSSGIASLLILGDRTAHSRFAIPLNVDEFSTCNIK</sequence>
<dbReference type="InterPro" id="IPR027417">
    <property type="entry name" value="P-loop_NTPase"/>
</dbReference>
<dbReference type="GO" id="GO:0006310">
    <property type="term" value="P:DNA recombination"/>
    <property type="evidence" value="ECO:0007669"/>
    <property type="project" value="UniProtKB-KW"/>
</dbReference>
<dbReference type="Pfam" id="PF05970">
    <property type="entry name" value="PIF1"/>
    <property type="match status" value="1"/>
</dbReference>
<dbReference type="EMBL" id="SDMP01000012">
    <property type="protein sequence ID" value="RYR26487.1"/>
    <property type="molecule type" value="Genomic_DNA"/>
</dbReference>
<comment type="similarity">
    <text evidence="1">Belongs to the helicase family.</text>
</comment>
<keyword evidence="1" id="KW-0347">Helicase</keyword>
<dbReference type="GO" id="GO:0005524">
    <property type="term" value="F:ATP binding"/>
    <property type="evidence" value="ECO:0007669"/>
    <property type="project" value="UniProtKB-KW"/>
</dbReference>
<reference evidence="4 5" key="1">
    <citation type="submission" date="2019-01" db="EMBL/GenBank/DDBJ databases">
        <title>Sequencing of cultivated peanut Arachis hypogaea provides insights into genome evolution and oil improvement.</title>
        <authorList>
            <person name="Chen X."/>
        </authorList>
    </citation>
    <scope>NUCLEOTIDE SEQUENCE [LARGE SCALE GENOMIC DNA]</scope>
    <source>
        <strain evidence="5">cv. Fuhuasheng</strain>
        <tissue evidence="4">Leaves</tissue>
    </source>
</reference>
<comment type="catalytic activity">
    <reaction evidence="1">
        <text>ATP + H2O = ADP + phosphate + H(+)</text>
        <dbReference type="Rhea" id="RHEA:13065"/>
        <dbReference type="ChEBI" id="CHEBI:15377"/>
        <dbReference type="ChEBI" id="CHEBI:15378"/>
        <dbReference type="ChEBI" id="CHEBI:30616"/>
        <dbReference type="ChEBI" id="CHEBI:43474"/>
        <dbReference type="ChEBI" id="CHEBI:456216"/>
        <dbReference type="EC" id="5.6.2.3"/>
    </reaction>
</comment>
<accession>A0A445AJ51</accession>
<dbReference type="EC" id="5.6.2.3" evidence="1"/>
<feature type="domain" description="Helitron helicase-like" evidence="3">
    <location>
        <begin position="2"/>
        <end position="105"/>
    </location>
</feature>
<dbReference type="Proteomes" id="UP000289738">
    <property type="component" value="Chromosome B02"/>
</dbReference>
<dbReference type="GO" id="GO:0000723">
    <property type="term" value="P:telomere maintenance"/>
    <property type="evidence" value="ECO:0007669"/>
    <property type="project" value="InterPro"/>
</dbReference>
<evidence type="ECO:0000313" key="4">
    <source>
        <dbReference type="EMBL" id="RYR26487.1"/>
    </source>
</evidence>
<dbReference type="AlphaFoldDB" id="A0A445AJ51"/>
<comment type="cofactor">
    <cofactor evidence="1">
        <name>Mg(2+)</name>
        <dbReference type="ChEBI" id="CHEBI:18420"/>
    </cofactor>
</comment>
<dbReference type="PANTHER" id="PTHR10492">
    <property type="match status" value="1"/>
</dbReference>
<comment type="caution">
    <text evidence="4">The sequence shown here is derived from an EMBL/GenBank/DDBJ whole genome shotgun (WGS) entry which is preliminary data.</text>
</comment>
<dbReference type="InterPro" id="IPR025476">
    <property type="entry name" value="Helitron_helicase-like"/>
</dbReference>
<evidence type="ECO:0000259" key="3">
    <source>
        <dbReference type="Pfam" id="PF14214"/>
    </source>
</evidence>
<evidence type="ECO:0000313" key="5">
    <source>
        <dbReference type="Proteomes" id="UP000289738"/>
    </source>
</evidence>
<keyword evidence="1" id="KW-0547">Nucleotide-binding</keyword>
<keyword evidence="1" id="KW-0227">DNA damage</keyword>
<organism evidence="4 5">
    <name type="scientific">Arachis hypogaea</name>
    <name type="common">Peanut</name>
    <dbReference type="NCBI Taxonomy" id="3818"/>
    <lineage>
        <taxon>Eukaryota</taxon>
        <taxon>Viridiplantae</taxon>
        <taxon>Streptophyta</taxon>
        <taxon>Embryophyta</taxon>
        <taxon>Tracheophyta</taxon>
        <taxon>Spermatophyta</taxon>
        <taxon>Magnoliopsida</taxon>
        <taxon>eudicotyledons</taxon>
        <taxon>Gunneridae</taxon>
        <taxon>Pentapetalae</taxon>
        <taxon>rosids</taxon>
        <taxon>fabids</taxon>
        <taxon>Fabales</taxon>
        <taxon>Fabaceae</taxon>
        <taxon>Papilionoideae</taxon>
        <taxon>50 kb inversion clade</taxon>
        <taxon>dalbergioids sensu lato</taxon>
        <taxon>Dalbergieae</taxon>
        <taxon>Pterocarpus clade</taxon>
        <taxon>Arachis</taxon>
    </lineage>
</organism>
<dbReference type="PANTHER" id="PTHR10492:SF101">
    <property type="entry name" value="ATP-DEPENDENT DNA HELICASE"/>
    <property type="match status" value="1"/>
</dbReference>
<dbReference type="GO" id="GO:0016887">
    <property type="term" value="F:ATP hydrolysis activity"/>
    <property type="evidence" value="ECO:0007669"/>
    <property type="project" value="RHEA"/>
</dbReference>
<dbReference type="GO" id="GO:0006281">
    <property type="term" value="P:DNA repair"/>
    <property type="evidence" value="ECO:0007669"/>
    <property type="project" value="UniProtKB-KW"/>
</dbReference>
<dbReference type="GO" id="GO:0043139">
    <property type="term" value="F:5'-3' DNA helicase activity"/>
    <property type="evidence" value="ECO:0007669"/>
    <property type="project" value="UniProtKB-EC"/>
</dbReference>
<keyword evidence="1" id="KW-0067">ATP-binding</keyword>
<keyword evidence="1" id="KW-0378">Hydrolase</keyword>
<keyword evidence="5" id="KW-1185">Reference proteome</keyword>
<evidence type="ECO:0000259" key="2">
    <source>
        <dbReference type="Pfam" id="PF05970"/>
    </source>
</evidence>
<dbReference type="SUPFAM" id="SSF52540">
    <property type="entry name" value="P-loop containing nucleoside triphosphate hydrolases"/>
    <property type="match status" value="1"/>
</dbReference>
<protein>
    <recommendedName>
        <fullName evidence="1">ATP-dependent DNA helicase</fullName>
        <ecNumber evidence="1">5.6.2.3</ecNumber>
    </recommendedName>
</protein>
<name>A0A445AJ51_ARAHY</name>
<dbReference type="Pfam" id="PF14214">
    <property type="entry name" value="Helitron_like_N"/>
    <property type="match status" value="1"/>
</dbReference>
<keyword evidence="1" id="KW-0233">DNA recombination</keyword>
<dbReference type="STRING" id="3818.A0A445AJ51"/>
<dbReference type="InterPro" id="IPR010285">
    <property type="entry name" value="DNA_helicase_pif1-like_DEAD"/>
</dbReference>
<dbReference type="Gene3D" id="3.40.50.300">
    <property type="entry name" value="P-loop containing nucleotide triphosphate hydrolases"/>
    <property type="match status" value="1"/>
</dbReference>
<gene>
    <name evidence="4" type="ORF">Ahy_B02g060731</name>
</gene>
<evidence type="ECO:0000256" key="1">
    <source>
        <dbReference type="RuleBase" id="RU363044"/>
    </source>
</evidence>
<feature type="domain" description="DNA helicase Pif1-like DEAD-box helicase" evidence="2">
    <location>
        <begin position="246"/>
        <end position="336"/>
    </location>
</feature>
<keyword evidence="1" id="KW-0234">DNA repair</keyword>